<dbReference type="GO" id="GO:0004853">
    <property type="term" value="F:uroporphyrinogen decarboxylase activity"/>
    <property type="evidence" value="ECO:0007669"/>
    <property type="project" value="InterPro"/>
</dbReference>
<dbReference type="Gene3D" id="3.20.20.210">
    <property type="match status" value="1"/>
</dbReference>
<organism evidence="2">
    <name type="scientific">Echinostoma caproni</name>
    <dbReference type="NCBI Taxonomy" id="27848"/>
    <lineage>
        <taxon>Eukaryota</taxon>
        <taxon>Metazoa</taxon>
        <taxon>Spiralia</taxon>
        <taxon>Lophotrochozoa</taxon>
        <taxon>Platyhelminthes</taxon>
        <taxon>Trematoda</taxon>
        <taxon>Digenea</taxon>
        <taxon>Plagiorchiida</taxon>
        <taxon>Echinostomata</taxon>
        <taxon>Echinostomatoidea</taxon>
        <taxon>Echinostomatidae</taxon>
        <taxon>Echinostoma</taxon>
    </lineage>
</organism>
<dbReference type="GO" id="GO:0005829">
    <property type="term" value="C:cytosol"/>
    <property type="evidence" value="ECO:0007669"/>
    <property type="project" value="TreeGrafter"/>
</dbReference>
<dbReference type="InterPro" id="IPR000257">
    <property type="entry name" value="Uroporphyrinogen_deCOase"/>
</dbReference>
<dbReference type="Pfam" id="PF01208">
    <property type="entry name" value="URO-D"/>
    <property type="match status" value="1"/>
</dbReference>
<dbReference type="InterPro" id="IPR038071">
    <property type="entry name" value="UROD/MetE-like_sf"/>
</dbReference>
<evidence type="ECO:0000259" key="1">
    <source>
        <dbReference type="Pfam" id="PF01208"/>
    </source>
</evidence>
<protein>
    <submittedName>
        <fullName evidence="2">Uroporphyrinogen_deCOase domain-containing protein</fullName>
    </submittedName>
</protein>
<proteinExistence type="predicted"/>
<feature type="domain" description="Uroporphyrinogen decarboxylase (URO-D)" evidence="1">
    <location>
        <begin position="1"/>
        <end position="55"/>
    </location>
</feature>
<sequence>LDPCALYAPNDELRSLINQMLQQFSSSRYIVNLGHGIYPDVDPDKVKLFVDQVHKSSTDERPE</sequence>
<evidence type="ECO:0000313" key="2">
    <source>
        <dbReference type="WBParaSite" id="ECPE_0001286801-mRNA-1"/>
    </source>
</evidence>
<name>A0A183B0U6_9TREM</name>
<dbReference type="PANTHER" id="PTHR21091:SF169">
    <property type="entry name" value="UROPORPHYRINOGEN DECARBOXYLASE"/>
    <property type="match status" value="1"/>
</dbReference>
<dbReference type="GO" id="GO:0006783">
    <property type="term" value="P:heme biosynthetic process"/>
    <property type="evidence" value="ECO:0007669"/>
    <property type="project" value="TreeGrafter"/>
</dbReference>
<dbReference type="AlphaFoldDB" id="A0A183B0U6"/>
<dbReference type="PANTHER" id="PTHR21091">
    <property type="entry name" value="METHYLTETRAHYDROFOLATE:HOMOCYSTEINE METHYLTRANSFERASE RELATED"/>
    <property type="match status" value="1"/>
</dbReference>
<dbReference type="WBParaSite" id="ECPE_0001286801-mRNA-1">
    <property type="protein sequence ID" value="ECPE_0001286801-mRNA-1"/>
    <property type="gene ID" value="ECPE_0001286801"/>
</dbReference>
<dbReference type="SUPFAM" id="SSF51726">
    <property type="entry name" value="UROD/MetE-like"/>
    <property type="match status" value="1"/>
</dbReference>
<reference evidence="2" key="1">
    <citation type="submission" date="2016-06" db="UniProtKB">
        <authorList>
            <consortium name="WormBaseParasite"/>
        </authorList>
    </citation>
    <scope>IDENTIFICATION</scope>
</reference>
<accession>A0A183B0U6</accession>